<keyword evidence="2" id="KW-1185">Reference proteome</keyword>
<organism evidence="1 2">
    <name type="scientific">Gordonibacter pamelaeae 7-10-1-b</name>
    <dbReference type="NCBI Taxonomy" id="657308"/>
    <lineage>
        <taxon>Bacteria</taxon>
        <taxon>Bacillati</taxon>
        <taxon>Actinomycetota</taxon>
        <taxon>Coriobacteriia</taxon>
        <taxon>Eggerthellales</taxon>
        <taxon>Eggerthellaceae</taxon>
        <taxon>Gordonibacter</taxon>
    </lineage>
</organism>
<dbReference type="RefSeq" id="WP_015538733.1">
    <property type="nucleotide sequence ID" value="NC_021021.1"/>
</dbReference>
<sequence length="56" mass="6179">MTLDQVIDTLSYEDLAALKNMIESGHGNDAIAVLEDFGWDGSEDNQDAVVKVLRRV</sequence>
<dbReference type="Proteomes" id="UP000008805">
    <property type="component" value="Chromosome"/>
</dbReference>
<dbReference type="GeneID" id="78361043"/>
<dbReference type="AlphaFoldDB" id="D6E6N6"/>
<dbReference type="KEGG" id="gpa:GPA_03110"/>
<gene>
    <name evidence="1" type="ORF">GPA_03110</name>
</gene>
<dbReference type="HOGENOM" id="CLU_3007886_0_0_11"/>
<name>D6E6N6_9ACTN</name>
<reference evidence="1 2" key="2">
    <citation type="submission" date="2010-03" db="EMBL/GenBank/DDBJ databases">
        <authorList>
            <person name="Pajon A."/>
        </authorList>
    </citation>
    <scope>NUCLEOTIDE SEQUENCE [LARGE SCALE GENOMIC DNA]</scope>
    <source>
        <strain evidence="2">7-10-1-b</strain>
    </source>
</reference>
<evidence type="ECO:0000313" key="1">
    <source>
        <dbReference type="EMBL" id="CBL03383.1"/>
    </source>
</evidence>
<dbReference type="EMBL" id="FP929047">
    <property type="protein sequence ID" value="CBL03383.1"/>
    <property type="molecule type" value="Genomic_DNA"/>
</dbReference>
<proteinExistence type="predicted"/>
<accession>D6E6N6</accession>
<reference evidence="1 2" key="1">
    <citation type="submission" date="2010-03" db="EMBL/GenBank/DDBJ databases">
        <title>The genome sequence of Gordonibacter pamelaeae 7-10-1-bT.</title>
        <authorList>
            <consortium name="metaHIT consortium -- http://www.metahit.eu/"/>
            <person name="Pajon A."/>
            <person name="Turner K."/>
            <person name="Parkhill J."/>
            <person name="Timmis K."/>
            <person name="Oxley A."/>
            <person name="Wurdemann D."/>
        </authorList>
    </citation>
    <scope>NUCLEOTIDE SEQUENCE [LARGE SCALE GENOMIC DNA]</scope>
    <source>
        <strain evidence="2">7-10-1-b</strain>
    </source>
</reference>
<evidence type="ECO:0000313" key="2">
    <source>
        <dbReference type="Proteomes" id="UP000008805"/>
    </source>
</evidence>
<protein>
    <submittedName>
        <fullName evidence="1">Uncharacterized protein</fullName>
    </submittedName>
</protein>